<keyword evidence="4" id="KW-1185">Reference proteome</keyword>
<dbReference type="InterPro" id="IPR012312">
    <property type="entry name" value="Hemerythrin-like"/>
</dbReference>
<sequence>MQSVRMIVCKWVRRPSPAQITRRLQTATEASTRRPSLGVAPTVSITAAIINDHRELEECYDEVVNSSDQDRRQRYGNQFTWELARHSVGEELVLYPAFERHMGSVGHQIAETDRKDHHEIKELLKEFQNMKSKDTNYVPKITELWCKLEGHIKDEEDYDLPALEEKLSPDASKSMAKSFERTKSFAPSRSHPSAGEHPPFETVMGLLTAPIDRLADLFRKFPDKAPQADIDKPAGPTSTLHD</sequence>
<organism evidence="3 4">
    <name type="scientific">Madurella fahalii</name>
    <dbReference type="NCBI Taxonomy" id="1157608"/>
    <lineage>
        <taxon>Eukaryota</taxon>
        <taxon>Fungi</taxon>
        <taxon>Dikarya</taxon>
        <taxon>Ascomycota</taxon>
        <taxon>Pezizomycotina</taxon>
        <taxon>Sordariomycetes</taxon>
        <taxon>Sordariomycetidae</taxon>
        <taxon>Sordariales</taxon>
        <taxon>Sordariales incertae sedis</taxon>
        <taxon>Madurella</taxon>
    </lineage>
</organism>
<accession>A0ABQ0GTH2</accession>
<dbReference type="Pfam" id="PF01814">
    <property type="entry name" value="Hemerythrin"/>
    <property type="match status" value="1"/>
</dbReference>
<dbReference type="PANTHER" id="PTHR35585:SF1">
    <property type="entry name" value="HHE DOMAIN PROTEIN (AFU_ORTHOLOGUE AFUA_4G00730)"/>
    <property type="match status" value="1"/>
</dbReference>
<evidence type="ECO:0000256" key="1">
    <source>
        <dbReference type="SAM" id="MobiDB-lite"/>
    </source>
</evidence>
<dbReference type="RefSeq" id="XP_070922709.1">
    <property type="nucleotide sequence ID" value="XM_071066608.1"/>
</dbReference>
<dbReference type="Gene3D" id="1.20.120.520">
    <property type="entry name" value="nmb1532 protein domain like"/>
    <property type="match status" value="1"/>
</dbReference>
<protein>
    <recommendedName>
        <fullName evidence="2">Hemerythrin-like domain-containing protein</fullName>
    </recommendedName>
</protein>
<dbReference type="Proteomes" id="UP001628179">
    <property type="component" value="Unassembled WGS sequence"/>
</dbReference>
<evidence type="ECO:0000313" key="4">
    <source>
        <dbReference type="Proteomes" id="UP001628179"/>
    </source>
</evidence>
<proteinExistence type="predicted"/>
<feature type="region of interest" description="Disordered" evidence="1">
    <location>
        <begin position="169"/>
        <end position="201"/>
    </location>
</feature>
<dbReference type="PANTHER" id="PTHR35585">
    <property type="entry name" value="HHE DOMAIN PROTEIN (AFU_ORTHOLOGUE AFUA_4G00730)"/>
    <property type="match status" value="1"/>
</dbReference>
<dbReference type="GeneID" id="98181931"/>
<comment type="caution">
    <text evidence="3">The sequence shown here is derived from an EMBL/GenBank/DDBJ whole genome shotgun (WGS) entry which is preliminary data.</text>
</comment>
<gene>
    <name evidence="3" type="ORF">MFIFM68171_11189</name>
</gene>
<evidence type="ECO:0000313" key="3">
    <source>
        <dbReference type="EMBL" id="GAB1320979.1"/>
    </source>
</evidence>
<reference evidence="3 4" key="1">
    <citation type="submission" date="2024-09" db="EMBL/GenBank/DDBJ databases">
        <title>Itraconazole resistance in Madurella fahalii resulting from another homologue of gene encoding cytochrome P450 14-alpha sterol demethylase (CYP51).</title>
        <authorList>
            <person name="Yoshioka I."/>
            <person name="Fahal A.H."/>
            <person name="Kaneko S."/>
            <person name="Yaguchi T."/>
        </authorList>
    </citation>
    <scope>NUCLEOTIDE SEQUENCE [LARGE SCALE GENOMIC DNA]</scope>
    <source>
        <strain evidence="3 4">IFM 68171</strain>
    </source>
</reference>
<feature type="domain" description="Hemerythrin-like" evidence="2">
    <location>
        <begin position="46"/>
        <end position="163"/>
    </location>
</feature>
<name>A0ABQ0GTH2_9PEZI</name>
<dbReference type="EMBL" id="BAAFSV010000006">
    <property type="protein sequence ID" value="GAB1320979.1"/>
    <property type="molecule type" value="Genomic_DNA"/>
</dbReference>
<evidence type="ECO:0000259" key="2">
    <source>
        <dbReference type="Pfam" id="PF01814"/>
    </source>
</evidence>